<feature type="non-terminal residue" evidence="1">
    <location>
        <position position="70"/>
    </location>
</feature>
<evidence type="ECO:0000313" key="2">
    <source>
        <dbReference type="Proteomes" id="UP000315423"/>
    </source>
</evidence>
<organism evidence="1 2">
    <name type="scientific">Candidatus Methanomarinus sp</name>
    <dbReference type="NCBI Taxonomy" id="3386244"/>
    <lineage>
        <taxon>Archaea</taxon>
        <taxon>Methanobacteriati</taxon>
        <taxon>Methanobacteriota</taxon>
        <taxon>Stenosarchaea group</taxon>
        <taxon>Methanomicrobia</taxon>
        <taxon>Methanosarcinales</taxon>
        <taxon>ANME-2 cluster</taxon>
        <taxon>Candidatus Methanocomedenaceae</taxon>
        <taxon>Candidatus Methanomarinus</taxon>
    </lineage>
</organism>
<accession>A0AC61SC85</accession>
<reference evidence="1" key="1">
    <citation type="submission" date="2018-09" db="EMBL/GenBank/DDBJ databases">
        <title>A genomic encyclopedia of anaerobic methanotrophic archaea.</title>
        <authorList>
            <person name="Skennerton C.T."/>
            <person name="Chadwick G.L."/>
            <person name="Laso-Perez R."/>
            <person name="Leu A.O."/>
            <person name="Speth D.R."/>
            <person name="Yu H."/>
            <person name="Morgan-Lang C."/>
            <person name="Hatzenpichler R."/>
            <person name="Goudeau D."/>
            <person name="Malmstrom R."/>
            <person name="Woyke T."/>
            <person name="Hallam S."/>
            <person name="Tyson G.W."/>
            <person name="Wegener G."/>
            <person name="Boetius A."/>
            <person name="Orphan V.J."/>
        </authorList>
    </citation>
    <scope>NUCLEOTIDE SEQUENCE</scope>
    <source>
        <strain evidence="1">CONS3730D10UFb2</strain>
    </source>
</reference>
<dbReference type="EMBL" id="QYBA01000062">
    <property type="protein sequence ID" value="TKY92203.1"/>
    <property type="molecule type" value="Genomic_DNA"/>
</dbReference>
<sequence>MEVDEIGFYNRILDYQNILFLCHRNADPDAIGSAYTLAQAFGGIVGIVDGCNRVAKMLINELEIEIVNNP</sequence>
<name>A0AC61SC85_9EURY</name>
<evidence type="ECO:0000313" key="1">
    <source>
        <dbReference type="EMBL" id="TKY92203.1"/>
    </source>
</evidence>
<gene>
    <name evidence="1" type="ORF">C5S46_01900</name>
</gene>
<dbReference type="Proteomes" id="UP000315423">
    <property type="component" value="Unassembled WGS sequence"/>
</dbReference>
<proteinExistence type="predicted"/>
<protein>
    <submittedName>
        <fullName evidence="1">Bifunctional oligoribonuclease/PAP phosphatase NrnA</fullName>
    </submittedName>
</protein>
<comment type="caution">
    <text evidence="1">The sequence shown here is derived from an EMBL/GenBank/DDBJ whole genome shotgun (WGS) entry which is preliminary data.</text>
</comment>